<dbReference type="KEGG" id="bcai:K788_0005261"/>
<gene>
    <name evidence="2" type="ORF">K788_0005261</name>
</gene>
<evidence type="ECO:0000313" key="2">
    <source>
        <dbReference type="EMBL" id="ALL67196.1"/>
    </source>
</evidence>
<protein>
    <submittedName>
        <fullName evidence="2">Uncharacterized protein</fullName>
    </submittedName>
</protein>
<sequence length="45" mass="4987">MMHRIDDASGHLRNGTSSHHANRRRTRHGAPSETHEARPFPCGAA</sequence>
<dbReference type="EMBL" id="CP012747">
    <property type="protein sequence ID" value="ALL67196.1"/>
    <property type="molecule type" value="Genomic_DNA"/>
</dbReference>
<accession>A0A0P0RFF9</accession>
<feature type="compositionally biased region" description="Basic and acidic residues" evidence="1">
    <location>
        <begin position="1"/>
        <end position="10"/>
    </location>
</feature>
<proteinExistence type="predicted"/>
<dbReference type="Proteomes" id="UP000019146">
    <property type="component" value="Chromosome 2"/>
</dbReference>
<evidence type="ECO:0000313" key="3">
    <source>
        <dbReference type="Proteomes" id="UP000019146"/>
    </source>
</evidence>
<evidence type="ECO:0000256" key="1">
    <source>
        <dbReference type="SAM" id="MobiDB-lite"/>
    </source>
</evidence>
<feature type="region of interest" description="Disordered" evidence="1">
    <location>
        <begin position="1"/>
        <end position="45"/>
    </location>
</feature>
<reference evidence="2 3" key="1">
    <citation type="journal article" date="2014" name="Genome Announc.">
        <title>Draft Genome Sequence of the Haloacid-Degrading Burkholderia caribensis Strain MBA4.</title>
        <authorList>
            <person name="Pan Y."/>
            <person name="Kong K.F."/>
            <person name="Tsang J.S."/>
        </authorList>
    </citation>
    <scope>NUCLEOTIDE SEQUENCE [LARGE SCALE GENOMIC DNA]</scope>
    <source>
        <strain evidence="2 3">MBA4</strain>
    </source>
</reference>
<dbReference type="AlphaFoldDB" id="A0A0P0RFF9"/>
<name>A0A0P0RFF9_9BURK</name>
<organism evidence="2 3">
    <name type="scientific">Paraburkholderia caribensis MBA4</name>
    <dbReference type="NCBI Taxonomy" id="1323664"/>
    <lineage>
        <taxon>Bacteria</taxon>
        <taxon>Pseudomonadati</taxon>
        <taxon>Pseudomonadota</taxon>
        <taxon>Betaproteobacteria</taxon>
        <taxon>Burkholderiales</taxon>
        <taxon>Burkholderiaceae</taxon>
        <taxon>Paraburkholderia</taxon>
    </lineage>
</organism>